<accession>A0AAE8MD79</accession>
<evidence type="ECO:0000313" key="1">
    <source>
        <dbReference type="EMBL" id="SPJ79051.1"/>
    </source>
</evidence>
<dbReference type="EMBL" id="ONZP01000251">
    <property type="protein sequence ID" value="SPJ79051.1"/>
    <property type="molecule type" value="Genomic_DNA"/>
</dbReference>
<comment type="caution">
    <text evidence="1">The sequence shown here is derived from an EMBL/GenBank/DDBJ whole genome shotgun (WGS) entry which is preliminary data.</text>
</comment>
<dbReference type="AlphaFoldDB" id="A0AAE8MD79"/>
<reference evidence="1" key="1">
    <citation type="submission" date="2018-03" db="EMBL/GenBank/DDBJ databases">
        <authorList>
            <person name="Guldener U."/>
        </authorList>
    </citation>
    <scope>NUCLEOTIDE SEQUENCE</scope>
</reference>
<protein>
    <submittedName>
        <fullName evidence="1">Uncharacterized protein</fullName>
    </submittedName>
</protein>
<sequence>MAFQQRAWMVVRHKMARLDTADSIFTTNTNIFSLFSWSSIKKAKVGSLLALYCWVTPLVVVLTSETLSVVNGNAEELVQCPSVRTLNFDNEASNNWRGVNVNDTKFVSHYNTTSRSTKPEDFNSTHFDYWTGPNTRYISLVANKAIFMREPLFRDESAAEELASGVGAKVKDLGYSKAPRNTSSIAPEGNLTYPAWVAQEAYAIPRGAGGPRPKDLGIFQNESIIYAKVEDMDAKYPTS</sequence>
<dbReference type="Proteomes" id="UP001187734">
    <property type="component" value="Unassembled WGS sequence"/>
</dbReference>
<keyword evidence="2" id="KW-1185">Reference proteome</keyword>
<proteinExistence type="predicted"/>
<name>A0AAE8MD79_9HYPO</name>
<organism evidence="1 2">
    <name type="scientific">Fusarium torulosum</name>
    <dbReference type="NCBI Taxonomy" id="33205"/>
    <lineage>
        <taxon>Eukaryota</taxon>
        <taxon>Fungi</taxon>
        <taxon>Dikarya</taxon>
        <taxon>Ascomycota</taxon>
        <taxon>Pezizomycotina</taxon>
        <taxon>Sordariomycetes</taxon>
        <taxon>Hypocreomycetidae</taxon>
        <taxon>Hypocreales</taxon>
        <taxon>Nectriaceae</taxon>
        <taxon>Fusarium</taxon>
    </lineage>
</organism>
<evidence type="ECO:0000313" key="2">
    <source>
        <dbReference type="Proteomes" id="UP001187734"/>
    </source>
</evidence>
<gene>
    <name evidence="1" type="ORF">FTOL_07442</name>
</gene>